<feature type="compositionally biased region" description="Polar residues" evidence="1">
    <location>
        <begin position="23"/>
        <end position="38"/>
    </location>
</feature>
<evidence type="ECO:0000313" key="2">
    <source>
        <dbReference type="EMBL" id="GEW49485.1"/>
    </source>
</evidence>
<feature type="region of interest" description="Disordered" evidence="1">
    <location>
        <begin position="23"/>
        <end position="89"/>
    </location>
</feature>
<gene>
    <name evidence="2" type="ORF">Tci_221461</name>
</gene>
<proteinExistence type="predicted"/>
<comment type="caution">
    <text evidence="2">The sequence shown here is derived from an EMBL/GenBank/DDBJ whole genome shotgun (WGS) entry which is preliminary data.</text>
</comment>
<protein>
    <submittedName>
        <fullName evidence="2">Uncharacterized protein</fullName>
    </submittedName>
</protein>
<name>A0A699H2I7_TANCI</name>
<organism evidence="2">
    <name type="scientific">Tanacetum cinerariifolium</name>
    <name type="common">Dalmatian daisy</name>
    <name type="synonym">Chrysanthemum cinerariifolium</name>
    <dbReference type="NCBI Taxonomy" id="118510"/>
    <lineage>
        <taxon>Eukaryota</taxon>
        <taxon>Viridiplantae</taxon>
        <taxon>Streptophyta</taxon>
        <taxon>Embryophyta</taxon>
        <taxon>Tracheophyta</taxon>
        <taxon>Spermatophyta</taxon>
        <taxon>Magnoliopsida</taxon>
        <taxon>eudicotyledons</taxon>
        <taxon>Gunneridae</taxon>
        <taxon>Pentapetalae</taxon>
        <taxon>asterids</taxon>
        <taxon>campanulids</taxon>
        <taxon>Asterales</taxon>
        <taxon>Asteraceae</taxon>
        <taxon>Asteroideae</taxon>
        <taxon>Anthemideae</taxon>
        <taxon>Anthemidinae</taxon>
        <taxon>Tanacetum</taxon>
    </lineage>
</organism>
<reference evidence="2" key="1">
    <citation type="journal article" date="2019" name="Sci. Rep.">
        <title>Draft genome of Tanacetum cinerariifolium, the natural source of mosquito coil.</title>
        <authorList>
            <person name="Yamashiro T."/>
            <person name="Shiraishi A."/>
            <person name="Satake H."/>
            <person name="Nakayama K."/>
        </authorList>
    </citation>
    <scope>NUCLEOTIDE SEQUENCE</scope>
</reference>
<sequence>MKPQTFKEAIIQNMDSIEQYSKVQGSKVKASNASSGNKDCSGIVSDKGNDQGLENQKNTSGDERSRSRNECNNKSTSRDDTDIRPSYDTKPMVEVPYTAEYNVFVVDIQHSEQSECIINTCIVEKVDSNVILDSPDMCDNNIQTDQNAEDERVALANLIANLKLDIDENKKIQKKLKKANTSLAHELKECKSILAETSKTLGESNSIRNSCIVALQNK</sequence>
<dbReference type="EMBL" id="BKCJ010060756">
    <property type="protein sequence ID" value="GEW49485.1"/>
    <property type="molecule type" value="Genomic_DNA"/>
</dbReference>
<accession>A0A699H2I7</accession>
<dbReference type="AlphaFoldDB" id="A0A699H2I7"/>
<evidence type="ECO:0000256" key="1">
    <source>
        <dbReference type="SAM" id="MobiDB-lite"/>
    </source>
</evidence>
<feature type="compositionally biased region" description="Basic and acidic residues" evidence="1">
    <location>
        <begin position="60"/>
        <end position="87"/>
    </location>
</feature>